<dbReference type="KEGG" id="egt:105974052"/>
<dbReference type="PANTHER" id="PTHR31374">
    <property type="entry name" value="AUXIN-INDUCED PROTEIN-LIKE-RELATED"/>
    <property type="match status" value="1"/>
</dbReference>
<protein>
    <submittedName>
        <fullName evidence="2">Uncharacterized protein</fullName>
    </submittedName>
</protein>
<dbReference type="Pfam" id="PF02519">
    <property type="entry name" value="Auxin_inducible"/>
    <property type="match status" value="1"/>
</dbReference>
<evidence type="ECO:0000256" key="1">
    <source>
        <dbReference type="ARBA" id="ARBA00006974"/>
    </source>
</evidence>
<evidence type="ECO:0000313" key="2">
    <source>
        <dbReference type="EMBL" id="EYU23063.1"/>
    </source>
</evidence>
<dbReference type="STRING" id="4155.A0A022Q748"/>
<keyword evidence="3" id="KW-1185">Reference proteome</keyword>
<dbReference type="OMA" id="QGCFCVY"/>
<comment type="similarity">
    <text evidence="1">Belongs to the ARG7 family.</text>
</comment>
<dbReference type="GO" id="GO:0009733">
    <property type="term" value="P:response to auxin"/>
    <property type="evidence" value="ECO:0007669"/>
    <property type="project" value="InterPro"/>
</dbReference>
<gene>
    <name evidence="2" type="ORF">MIMGU_mgv1a015250mg</name>
</gene>
<dbReference type="OrthoDB" id="660486at2759"/>
<organism evidence="2 3">
    <name type="scientific">Erythranthe guttata</name>
    <name type="common">Yellow monkey flower</name>
    <name type="synonym">Mimulus guttatus</name>
    <dbReference type="NCBI Taxonomy" id="4155"/>
    <lineage>
        <taxon>Eukaryota</taxon>
        <taxon>Viridiplantae</taxon>
        <taxon>Streptophyta</taxon>
        <taxon>Embryophyta</taxon>
        <taxon>Tracheophyta</taxon>
        <taxon>Spermatophyta</taxon>
        <taxon>Magnoliopsida</taxon>
        <taxon>eudicotyledons</taxon>
        <taxon>Gunneridae</taxon>
        <taxon>Pentapetalae</taxon>
        <taxon>asterids</taxon>
        <taxon>lamiids</taxon>
        <taxon>Lamiales</taxon>
        <taxon>Phrymaceae</taxon>
        <taxon>Erythranthe</taxon>
    </lineage>
</organism>
<dbReference type="InterPro" id="IPR003676">
    <property type="entry name" value="SAUR_fam"/>
</dbReference>
<dbReference type="PANTHER" id="PTHR31374:SF118">
    <property type="entry name" value="OS01G0924966 PROTEIN"/>
    <property type="match status" value="1"/>
</dbReference>
<dbReference type="AlphaFoldDB" id="A0A022Q748"/>
<proteinExistence type="inferred from homology"/>
<accession>A0A022Q748</accession>
<name>A0A022Q748_ERYGU</name>
<sequence>MEVEYKKDKKSCSIFKNMFFAKSMTSSKKVAPTGCFTVYVGPEKRRFAIKTEFANHPLFKMLLEDAELEYGFANEGPLMLPCGVDLFCRVLAEMDGGDHLKKYRYFNDDGDDDCDVGYGYGGSSCSPFNNPARRLGRSRSAAAKGCRSYGLLTPTRLLKINHF</sequence>
<dbReference type="Proteomes" id="UP000030748">
    <property type="component" value="Unassembled WGS sequence"/>
</dbReference>
<dbReference type="EMBL" id="KI632182">
    <property type="protein sequence ID" value="EYU23063.1"/>
    <property type="molecule type" value="Genomic_DNA"/>
</dbReference>
<reference evidence="2 3" key="1">
    <citation type="journal article" date="2013" name="Proc. Natl. Acad. Sci. U.S.A.">
        <title>Fine-scale variation in meiotic recombination in Mimulus inferred from population shotgun sequencing.</title>
        <authorList>
            <person name="Hellsten U."/>
            <person name="Wright K.M."/>
            <person name="Jenkins J."/>
            <person name="Shu S."/>
            <person name="Yuan Y."/>
            <person name="Wessler S.R."/>
            <person name="Schmutz J."/>
            <person name="Willis J.H."/>
            <person name="Rokhsar D.S."/>
        </authorList>
    </citation>
    <scope>NUCLEOTIDE SEQUENCE [LARGE SCALE GENOMIC DNA]</scope>
    <source>
        <strain evidence="3">cv. DUN x IM62</strain>
    </source>
</reference>
<evidence type="ECO:0000313" key="3">
    <source>
        <dbReference type="Proteomes" id="UP000030748"/>
    </source>
</evidence>